<dbReference type="Gene3D" id="3.40.50.150">
    <property type="entry name" value="Vaccinia Virus protein VP39"/>
    <property type="match status" value="1"/>
</dbReference>
<sequence length="337" mass="38550">MSGTQRMKQAMDLIYGASRSFMVYTAVKLEIVDHLFQRPMNAEQLAVLTNTKPELLYRFLRALVSIRILDENENKMFSVTELGLMFKSGHENSVKNFMLMVNELIPQTLATLDNTLQKGEHPFEHVYGMSYFDYISKNAYHRNVFDDAMQEYAKVCRYDLLPEKYNYGNFKHIVDVGGGLGDFLISILQKYENVTGTVFDVKDCIEKANIEIAKNNLQNRCSTKVGDFFDCVPGDADCYTLRGVLHNWDEKNAFKILCNIRKVMKTNSKLLIIEETVPETNEPHVSNEFNVVILAFSGGEARTKSKLKELGAKAMLRLDNFVEIEECCMSMIEFSPV</sequence>
<evidence type="ECO:0000259" key="10">
    <source>
        <dbReference type="Pfam" id="PF08100"/>
    </source>
</evidence>
<evidence type="ECO:0000256" key="2">
    <source>
        <dbReference type="ARBA" id="ARBA00022679"/>
    </source>
</evidence>
<organism evidence="11 12">
    <name type="scientific">Leptotrombidium deliense</name>
    <dbReference type="NCBI Taxonomy" id="299467"/>
    <lineage>
        <taxon>Eukaryota</taxon>
        <taxon>Metazoa</taxon>
        <taxon>Ecdysozoa</taxon>
        <taxon>Arthropoda</taxon>
        <taxon>Chelicerata</taxon>
        <taxon>Arachnida</taxon>
        <taxon>Acari</taxon>
        <taxon>Acariformes</taxon>
        <taxon>Trombidiformes</taxon>
        <taxon>Prostigmata</taxon>
        <taxon>Anystina</taxon>
        <taxon>Parasitengona</taxon>
        <taxon>Trombiculoidea</taxon>
        <taxon>Trombiculidae</taxon>
        <taxon>Leptotrombidium</taxon>
    </lineage>
</organism>
<evidence type="ECO:0000313" key="12">
    <source>
        <dbReference type="Proteomes" id="UP000288716"/>
    </source>
</evidence>
<proteinExistence type="predicted"/>
<feature type="domain" description="O-methyltransferase C-terminal" evidence="9">
    <location>
        <begin position="112"/>
        <end position="312"/>
    </location>
</feature>
<dbReference type="InterPro" id="IPR001077">
    <property type="entry name" value="COMT_C"/>
</dbReference>
<dbReference type="SUPFAM" id="SSF53335">
    <property type="entry name" value="S-adenosyl-L-methionine-dependent methyltransferases"/>
    <property type="match status" value="1"/>
</dbReference>
<comment type="function">
    <text evidence="4">Catalyzes the transfer of a methyl group onto N-acetylserotonin, producing melatonin (N-acetyl-5-methoxytryptamine).</text>
</comment>
<evidence type="ECO:0000313" key="11">
    <source>
        <dbReference type="EMBL" id="RWS26922.1"/>
    </source>
</evidence>
<evidence type="ECO:0000256" key="4">
    <source>
        <dbReference type="ARBA" id="ARBA00037645"/>
    </source>
</evidence>
<dbReference type="PIRSF" id="PIRSF005739">
    <property type="entry name" value="O-mtase"/>
    <property type="match status" value="1"/>
</dbReference>
<dbReference type="InterPro" id="IPR029063">
    <property type="entry name" value="SAM-dependent_MTases_sf"/>
</dbReference>
<dbReference type="InterPro" id="IPR012967">
    <property type="entry name" value="COMT_dimerisation"/>
</dbReference>
<evidence type="ECO:0000256" key="7">
    <source>
        <dbReference type="ARBA" id="ARBA00043054"/>
    </source>
</evidence>
<dbReference type="InterPro" id="IPR036390">
    <property type="entry name" value="WH_DNA-bd_sf"/>
</dbReference>
<dbReference type="InterPro" id="IPR016461">
    <property type="entry name" value="COMT-like"/>
</dbReference>
<evidence type="ECO:0000256" key="3">
    <source>
        <dbReference type="ARBA" id="ARBA00022691"/>
    </source>
</evidence>
<accession>A0A443SHG1</accession>
<dbReference type="PROSITE" id="PS51683">
    <property type="entry name" value="SAM_OMT_II"/>
    <property type="match status" value="1"/>
</dbReference>
<dbReference type="PANTHER" id="PTHR43712">
    <property type="entry name" value="PUTATIVE (AFU_ORTHOLOGUE AFUA_4G14580)-RELATED"/>
    <property type="match status" value="1"/>
</dbReference>
<evidence type="ECO:0000256" key="8">
    <source>
        <dbReference type="PIRSR" id="PIRSR005739-1"/>
    </source>
</evidence>
<dbReference type="Gene3D" id="1.10.10.10">
    <property type="entry name" value="Winged helix-like DNA-binding domain superfamily/Winged helix DNA-binding domain"/>
    <property type="match status" value="1"/>
</dbReference>
<dbReference type="GO" id="GO:0046983">
    <property type="term" value="F:protein dimerization activity"/>
    <property type="evidence" value="ECO:0007669"/>
    <property type="project" value="InterPro"/>
</dbReference>
<evidence type="ECO:0000256" key="6">
    <source>
        <dbReference type="ARBA" id="ARBA00040730"/>
    </source>
</evidence>
<name>A0A443SHG1_9ACAR</name>
<comment type="caution">
    <text evidence="11">The sequence shown here is derived from an EMBL/GenBank/DDBJ whole genome shotgun (WGS) entry which is preliminary data.</text>
</comment>
<keyword evidence="12" id="KW-1185">Reference proteome</keyword>
<dbReference type="EMBL" id="NCKV01002384">
    <property type="protein sequence ID" value="RWS26922.1"/>
    <property type="molecule type" value="Genomic_DNA"/>
</dbReference>
<keyword evidence="3" id="KW-0949">S-adenosyl-L-methionine</keyword>
<protein>
    <recommendedName>
        <fullName evidence="6">Acetylserotonin O-methyltransferase</fullName>
        <ecNumber evidence="5">2.1.1.4</ecNumber>
    </recommendedName>
    <alternativeName>
        <fullName evidence="7">Hydroxyindole O-methyltransferase</fullName>
    </alternativeName>
</protein>
<gene>
    <name evidence="11" type="ORF">B4U80_12916</name>
</gene>
<dbReference type="InterPro" id="IPR036388">
    <property type="entry name" value="WH-like_DNA-bd_sf"/>
</dbReference>
<dbReference type="PANTHER" id="PTHR43712:SF2">
    <property type="entry name" value="O-METHYLTRANSFERASE CICE"/>
    <property type="match status" value="1"/>
</dbReference>
<evidence type="ECO:0000259" key="9">
    <source>
        <dbReference type="Pfam" id="PF00891"/>
    </source>
</evidence>
<reference evidence="11 12" key="1">
    <citation type="journal article" date="2018" name="Gigascience">
        <title>Genomes of trombidid mites reveal novel predicted allergens and laterally-transferred genes associated with secondary metabolism.</title>
        <authorList>
            <person name="Dong X."/>
            <person name="Chaisiri K."/>
            <person name="Xia D."/>
            <person name="Armstrong S.D."/>
            <person name="Fang Y."/>
            <person name="Donnelly M.J."/>
            <person name="Kadowaki T."/>
            <person name="McGarry J.W."/>
            <person name="Darby A.C."/>
            <person name="Makepeace B.L."/>
        </authorList>
    </citation>
    <scope>NUCLEOTIDE SEQUENCE [LARGE SCALE GENOMIC DNA]</scope>
    <source>
        <strain evidence="11">UoL-UT</strain>
    </source>
</reference>
<keyword evidence="1 11" id="KW-0489">Methyltransferase</keyword>
<feature type="domain" description="O-methyltransferase dimerisation" evidence="10">
    <location>
        <begin position="11"/>
        <end position="86"/>
    </location>
</feature>
<dbReference type="Pfam" id="PF00891">
    <property type="entry name" value="Methyltransf_2"/>
    <property type="match status" value="1"/>
</dbReference>
<feature type="active site" description="Proton acceptor" evidence="8">
    <location>
        <position position="246"/>
    </location>
</feature>
<dbReference type="EC" id="2.1.1.4" evidence="5"/>
<dbReference type="AlphaFoldDB" id="A0A443SHG1"/>
<dbReference type="SUPFAM" id="SSF46785">
    <property type="entry name" value="Winged helix' DNA-binding domain"/>
    <property type="match status" value="1"/>
</dbReference>
<evidence type="ECO:0000256" key="1">
    <source>
        <dbReference type="ARBA" id="ARBA00022603"/>
    </source>
</evidence>
<dbReference type="GO" id="GO:0017096">
    <property type="term" value="F:acetylserotonin O-methyltransferase activity"/>
    <property type="evidence" value="ECO:0007669"/>
    <property type="project" value="UniProtKB-EC"/>
</dbReference>
<dbReference type="VEuPathDB" id="VectorBase:LDEU005120"/>
<dbReference type="Gene3D" id="1.10.287.1350">
    <property type="match status" value="1"/>
</dbReference>
<dbReference type="OrthoDB" id="1606438at2759"/>
<dbReference type="Proteomes" id="UP000288716">
    <property type="component" value="Unassembled WGS sequence"/>
</dbReference>
<keyword evidence="2 11" id="KW-0808">Transferase</keyword>
<evidence type="ECO:0000256" key="5">
    <source>
        <dbReference type="ARBA" id="ARBA00039116"/>
    </source>
</evidence>
<dbReference type="GO" id="GO:0032259">
    <property type="term" value="P:methylation"/>
    <property type="evidence" value="ECO:0007669"/>
    <property type="project" value="UniProtKB-KW"/>
</dbReference>
<dbReference type="Pfam" id="PF08100">
    <property type="entry name" value="Dimerisation"/>
    <property type="match status" value="1"/>
</dbReference>